<organism evidence="2">
    <name type="scientific">marine sediment metagenome</name>
    <dbReference type="NCBI Taxonomy" id="412755"/>
    <lineage>
        <taxon>unclassified sequences</taxon>
        <taxon>metagenomes</taxon>
        <taxon>ecological metagenomes</taxon>
    </lineage>
</organism>
<name>X1A6Z1_9ZZZZ</name>
<dbReference type="InterPro" id="IPR019812">
    <property type="entry name" value="Hydgase_assmbl_chp_CS"/>
</dbReference>
<evidence type="ECO:0008006" key="3">
    <source>
        <dbReference type="Google" id="ProtNLM"/>
    </source>
</evidence>
<dbReference type="NCBIfam" id="TIGR00074">
    <property type="entry name" value="hypC_hupF"/>
    <property type="match status" value="1"/>
</dbReference>
<dbReference type="GO" id="GO:0005506">
    <property type="term" value="F:iron ion binding"/>
    <property type="evidence" value="ECO:0007669"/>
    <property type="project" value="TreeGrafter"/>
</dbReference>
<dbReference type="PANTHER" id="PTHR35177">
    <property type="entry name" value="HYDROGENASE MATURATION FACTOR HYBG"/>
    <property type="match status" value="1"/>
</dbReference>
<evidence type="ECO:0000256" key="1">
    <source>
        <dbReference type="ARBA" id="ARBA00006018"/>
    </source>
</evidence>
<dbReference type="PRINTS" id="PR00445">
    <property type="entry name" value="HUPFHYPC"/>
</dbReference>
<accession>X1A6Z1</accession>
<gene>
    <name evidence="2" type="ORF">S01H4_13587</name>
</gene>
<dbReference type="AlphaFoldDB" id="X1A6Z1"/>
<dbReference type="InterPro" id="IPR001109">
    <property type="entry name" value="Hydrogenase_HupF/HypC"/>
</dbReference>
<sequence>MCLGIPAKVIEVDESKHGKIDYLGTKVKTNFYLLEDVKKGDWVIVHAGFAISKLNEEEAKETMDLIRGYIDHSET</sequence>
<comment type="caution">
    <text evidence="2">The sequence shown here is derived from an EMBL/GenBank/DDBJ whole genome shotgun (WGS) entry which is preliminary data.</text>
</comment>
<protein>
    <recommendedName>
        <fullName evidence="3">Hydrogenase assembly chaperone hypC/hupF</fullName>
    </recommendedName>
</protein>
<dbReference type="PROSITE" id="PS01097">
    <property type="entry name" value="HUPF_HYPC"/>
    <property type="match status" value="1"/>
</dbReference>
<reference evidence="2" key="1">
    <citation type="journal article" date="2014" name="Front. Microbiol.">
        <title>High frequency of phylogenetically diverse reductive dehalogenase-homologous genes in deep subseafloor sedimentary metagenomes.</title>
        <authorList>
            <person name="Kawai M."/>
            <person name="Futagami T."/>
            <person name="Toyoda A."/>
            <person name="Takaki Y."/>
            <person name="Nishi S."/>
            <person name="Hori S."/>
            <person name="Arai W."/>
            <person name="Tsubouchi T."/>
            <person name="Morono Y."/>
            <person name="Uchiyama I."/>
            <person name="Ito T."/>
            <person name="Fujiyama A."/>
            <person name="Inagaki F."/>
            <person name="Takami H."/>
        </authorList>
    </citation>
    <scope>NUCLEOTIDE SEQUENCE</scope>
    <source>
        <strain evidence="2">Expedition CK06-06</strain>
    </source>
</reference>
<evidence type="ECO:0000313" key="2">
    <source>
        <dbReference type="EMBL" id="GAG55946.1"/>
    </source>
</evidence>
<dbReference type="PANTHER" id="PTHR35177:SF2">
    <property type="entry name" value="HYDROGENASE MATURATION FACTOR HYBG"/>
    <property type="match status" value="1"/>
</dbReference>
<dbReference type="FunFam" id="2.30.30.140:FF:000022">
    <property type="entry name" value="Hydrogenase assembly chaperone HybG"/>
    <property type="match status" value="1"/>
</dbReference>
<dbReference type="EMBL" id="BART01005980">
    <property type="protein sequence ID" value="GAG55946.1"/>
    <property type="molecule type" value="Genomic_DNA"/>
</dbReference>
<dbReference type="GO" id="GO:1902670">
    <property type="term" value="F:carbon dioxide binding"/>
    <property type="evidence" value="ECO:0007669"/>
    <property type="project" value="TreeGrafter"/>
</dbReference>
<comment type="similarity">
    <text evidence="1">Belongs to the HupF/HypC family.</text>
</comment>
<proteinExistence type="inferred from homology"/>
<dbReference type="Pfam" id="PF01455">
    <property type="entry name" value="HupF_HypC"/>
    <property type="match status" value="1"/>
</dbReference>
<dbReference type="Gene3D" id="2.30.30.140">
    <property type="match status" value="1"/>
</dbReference>
<dbReference type="GO" id="GO:0051604">
    <property type="term" value="P:protein maturation"/>
    <property type="evidence" value="ECO:0007669"/>
    <property type="project" value="TreeGrafter"/>
</dbReference>
<dbReference type="SUPFAM" id="SSF159127">
    <property type="entry name" value="HupF/HypC-like"/>
    <property type="match status" value="1"/>
</dbReference>